<protein>
    <recommendedName>
        <fullName evidence="3">Right handed beta helix domain-containing protein</fullName>
    </recommendedName>
</protein>
<sequence length="456" mass="50720">MALNLHSFAQPAFIVREHKKYYIKVNPDTYQVTFSGEDGTIYKGTPDLNSLDYNKVFDRAILQKGKVPPARQPFAKIAVHHVPGNFTLVGTGSGTLMLDVLKNQQIRIKPGNYSYINIKKADHVKIDATGVKLTGGKLDVEDGLNQVEIWGLTIENQEGKGIEISGFSNDVYLHDMVFRNITDFVISYRYNGIYDGTPASASKNFKFERLHGEHISRLFSTDGGFSEAGIINLMEGFKMISCKVKNSPDLGSVVWIAAGQDYEIADNVVDQVNVGLTDGKAASGNHNGIWHIVGNGSFHDNKVTNHQGNAIRAWLISYGSEMKTVSIYNNKVWQSYKYGAFEVQATPEIQEYLAKYPRRVSPAKTKVYNNTVGSLNTSREWEGQLLDLYNTLGPVEYYNNLGFELNRPNQKTTDMINYNGSGTTFKSYGNIYKASSNQAVADKINFHSLFKGVGAP</sequence>
<dbReference type="AlphaFoldDB" id="A0A7X0J2Z6"/>
<evidence type="ECO:0000313" key="1">
    <source>
        <dbReference type="EMBL" id="MBB6499943.1"/>
    </source>
</evidence>
<evidence type="ECO:0000313" key="2">
    <source>
        <dbReference type="Proteomes" id="UP000521017"/>
    </source>
</evidence>
<comment type="caution">
    <text evidence="1">The sequence shown here is derived from an EMBL/GenBank/DDBJ whole genome shotgun (WGS) entry which is preliminary data.</text>
</comment>
<dbReference type="RefSeq" id="WP_184624668.1">
    <property type="nucleotide sequence ID" value="NZ_JACHCC010000005.1"/>
</dbReference>
<dbReference type="SUPFAM" id="SSF51126">
    <property type="entry name" value="Pectin lyase-like"/>
    <property type="match status" value="1"/>
</dbReference>
<evidence type="ECO:0008006" key="3">
    <source>
        <dbReference type="Google" id="ProtNLM"/>
    </source>
</evidence>
<dbReference type="InterPro" id="IPR011050">
    <property type="entry name" value="Pectin_lyase_fold/virulence"/>
</dbReference>
<name>A0A7X0J2Z6_9SPHI</name>
<reference evidence="1 2" key="1">
    <citation type="submission" date="2020-08" db="EMBL/GenBank/DDBJ databases">
        <title>Genomic Encyclopedia of Type Strains, Phase IV (KMG-V): Genome sequencing to study the core and pangenomes of soil and plant-associated prokaryotes.</title>
        <authorList>
            <person name="Whitman W."/>
        </authorList>
    </citation>
    <scope>NUCLEOTIDE SEQUENCE [LARGE SCALE GENOMIC DNA]</scope>
    <source>
        <strain evidence="1 2">M2T3</strain>
    </source>
</reference>
<dbReference type="Proteomes" id="UP000521017">
    <property type="component" value="Unassembled WGS sequence"/>
</dbReference>
<proteinExistence type="predicted"/>
<gene>
    <name evidence="1" type="ORF">HDF25_002087</name>
</gene>
<accession>A0A7X0J2Z6</accession>
<organism evidence="1 2">
    <name type="scientific">Pedobacter cryoconitis</name>
    <dbReference type="NCBI Taxonomy" id="188932"/>
    <lineage>
        <taxon>Bacteria</taxon>
        <taxon>Pseudomonadati</taxon>
        <taxon>Bacteroidota</taxon>
        <taxon>Sphingobacteriia</taxon>
        <taxon>Sphingobacteriales</taxon>
        <taxon>Sphingobacteriaceae</taxon>
        <taxon>Pedobacter</taxon>
    </lineage>
</organism>
<dbReference type="EMBL" id="JACHCC010000005">
    <property type="protein sequence ID" value="MBB6499943.1"/>
    <property type="molecule type" value="Genomic_DNA"/>
</dbReference>